<evidence type="ECO:0000256" key="4">
    <source>
        <dbReference type="PIRSR" id="PIRSR001112-1"/>
    </source>
</evidence>
<sequence length="389" mass="43553">MPVPTPFKVQVPDAKLAEIRARVEGYRWFPAPANEQGFAYGMSTEVMKDIQRYWLETYDWRAAEAELNRWPQFRAEVDGLPIHFVHVVGEAKGKRPLLITHGWPGSIYEFWQAIGPLAFPSQHGGKAEDAFDLVIPSLPGYGFSGKPASPLGQRATAAMWDTLMREVLGYSSYLAQGGDWGSMVTSWIGKNHGLSEGKGGAKAIHLNMMGFRPTPAVPQTAEETKWLQHSQMMMQAEGAYLMQQATKPQTLAMALMDSPMGTAAWILEKFHGWSDLTERGLFEVYTRDQLLTNVMIYLVNDAIATSVWYYNALFQEGGNGLPEGERCETPTAFASYPGERYIVAPPRSWADRAYNITRWTDMPRGGHFAAMEAPEVYVEDVRAWAREVG</sequence>
<dbReference type="Pfam" id="PF06441">
    <property type="entry name" value="EHN"/>
    <property type="match status" value="1"/>
</dbReference>
<evidence type="ECO:0000256" key="1">
    <source>
        <dbReference type="ARBA" id="ARBA00010088"/>
    </source>
</evidence>
<feature type="active site" description="Nucleophile" evidence="4">
    <location>
        <position position="179"/>
    </location>
</feature>
<reference evidence="6 7" key="1">
    <citation type="submission" date="2013-04" db="EMBL/GenBank/DDBJ databases">
        <title>Hyphomonas hirschiana VP5 Genome Sequencing.</title>
        <authorList>
            <person name="Lai Q."/>
            <person name="Shao Z."/>
        </authorList>
    </citation>
    <scope>NUCLEOTIDE SEQUENCE [LARGE SCALE GENOMIC DNA]</scope>
    <source>
        <strain evidence="6 7">VP5</strain>
    </source>
</reference>
<feature type="domain" description="Epoxide hydrolase N-terminal" evidence="5">
    <location>
        <begin position="5"/>
        <end position="110"/>
    </location>
</feature>
<keyword evidence="3 6" id="KW-0378">Hydrolase</keyword>
<proteinExistence type="inferred from homology"/>
<keyword evidence="7" id="KW-1185">Reference proteome</keyword>
<dbReference type="Gene3D" id="3.40.50.1820">
    <property type="entry name" value="alpha/beta hydrolase"/>
    <property type="match status" value="1"/>
</dbReference>
<evidence type="ECO:0000259" key="5">
    <source>
        <dbReference type="Pfam" id="PF06441"/>
    </source>
</evidence>
<evidence type="ECO:0000313" key="6">
    <source>
        <dbReference type="EMBL" id="KCZ87554.1"/>
    </source>
</evidence>
<dbReference type="GO" id="GO:0004301">
    <property type="term" value="F:epoxide hydrolase activity"/>
    <property type="evidence" value="ECO:0007669"/>
    <property type="project" value="TreeGrafter"/>
</dbReference>
<dbReference type="PATRIC" id="fig|1280951.3.peg.3214"/>
<dbReference type="GO" id="GO:0097176">
    <property type="term" value="P:epoxide metabolic process"/>
    <property type="evidence" value="ECO:0007669"/>
    <property type="project" value="TreeGrafter"/>
</dbReference>
<dbReference type="PANTHER" id="PTHR21661:SF35">
    <property type="entry name" value="EPOXIDE HYDROLASE"/>
    <property type="match status" value="1"/>
</dbReference>
<dbReference type="InterPro" id="IPR029058">
    <property type="entry name" value="AB_hydrolase_fold"/>
</dbReference>
<organism evidence="6 7">
    <name type="scientific">Hyphomonas hirschiana VP5</name>
    <dbReference type="NCBI Taxonomy" id="1280951"/>
    <lineage>
        <taxon>Bacteria</taxon>
        <taxon>Pseudomonadati</taxon>
        <taxon>Pseudomonadota</taxon>
        <taxon>Alphaproteobacteria</taxon>
        <taxon>Hyphomonadales</taxon>
        <taxon>Hyphomonadaceae</taxon>
        <taxon>Hyphomonas</taxon>
    </lineage>
</organism>
<dbReference type="SUPFAM" id="SSF53474">
    <property type="entry name" value="alpha/beta-Hydrolases"/>
    <property type="match status" value="1"/>
</dbReference>
<comment type="similarity">
    <text evidence="1">Belongs to the peptidase S33 family.</text>
</comment>
<comment type="caution">
    <text evidence="6">The sequence shown here is derived from an EMBL/GenBank/DDBJ whole genome shotgun (WGS) entry which is preliminary data.</text>
</comment>
<protein>
    <submittedName>
        <fullName evidence="6">Epoxide hydrolase</fullName>
    </submittedName>
</protein>
<gene>
    <name evidence="6" type="ORF">HHI_15933</name>
</gene>
<dbReference type="PANTHER" id="PTHR21661">
    <property type="entry name" value="EPOXIDE HYDROLASE 1-RELATED"/>
    <property type="match status" value="1"/>
</dbReference>
<dbReference type="PRINTS" id="PR00412">
    <property type="entry name" value="EPOXHYDRLASE"/>
</dbReference>
<feature type="active site" description="Proton donor" evidence="4">
    <location>
        <position position="310"/>
    </location>
</feature>
<dbReference type="PIRSF" id="PIRSF001112">
    <property type="entry name" value="Epoxide_hydrolase"/>
    <property type="match status" value="1"/>
</dbReference>
<evidence type="ECO:0000256" key="2">
    <source>
        <dbReference type="ARBA" id="ARBA00022797"/>
    </source>
</evidence>
<dbReference type="OrthoDB" id="27092at2"/>
<dbReference type="InterPro" id="IPR000639">
    <property type="entry name" value="Epox_hydrolase-like"/>
</dbReference>
<evidence type="ECO:0000313" key="7">
    <source>
        <dbReference type="Proteomes" id="UP000025061"/>
    </source>
</evidence>
<dbReference type="AlphaFoldDB" id="A0A059FAC0"/>
<dbReference type="EMBL" id="ARYI01000018">
    <property type="protein sequence ID" value="KCZ87554.1"/>
    <property type="molecule type" value="Genomic_DNA"/>
</dbReference>
<accession>A0A059FAC0</accession>
<name>A0A059FAC0_9PROT</name>
<dbReference type="InterPro" id="IPR016292">
    <property type="entry name" value="Epoxide_hydrolase"/>
</dbReference>
<dbReference type="RefSeq" id="WP_011647049.1">
    <property type="nucleotide sequence ID" value="NZ_ARYI01000018.1"/>
</dbReference>
<dbReference type="InterPro" id="IPR010497">
    <property type="entry name" value="Epoxide_hydro_N"/>
</dbReference>
<keyword evidence="2" id="KW-0058">Aromatic hydrocarbons catabolism</keyword>
<dbReference type="Proteomes" id="UP000025061">
    <property type="component" value="Unassembled WGS sequence"/>
</dbReference>
<feature type="active site" description="Proton acceptor" evidence="4">
    <location>
        <position position="367"/>
    </location>
</feature>
<evidence type="ECO:0000256" key="3">
    <source>
        <dbReference type="ARBA" id="ARBA00022801"/>
    </source>
</evidence>